<evidence type="ECO:0008006" key="3">
    <source>
        <dbReference type="Google" id="ProtNLM"/>
    </source>
</evidence>
<protein>
    <recommendedName>
        <fullName evidence="3">Lipoprotein</fullName>
    </recommendedName>
</protein>
<sequence>MISFNILGKTCCITLIVATFALVGCETEQTNSKNNDAMVGYAQEHAKAQAEFANQEQLKKSSLAEVQVVTDGTPQPLNAQP</sequence>
<reference evidence="1 2" key="1">
    <citation type="submission" date="2023-05" db="EMBL/GenBank/DDBJ databases">
        <title>The complete genome of Acinetobacter sp. nov KCTC 92772.</title>
        <authorList>
            <person name="Zhou G."/>
        </authorList>
    </citation>
    <scope>NUCLEOTIDE SEQUENCE [LARGE SCALE GENOMIC DNA]</scope>
    <source>
        <strain evidence="1 2">KCTC 92772</strain>
    </source>
</reference>
<gene>
    <name evidence="1" type="ORF">QLH32_04085</name>
</gene>
<proteinExistence type="predicted"/>
<keyword evidence="2" id="KW-1185">Reference proteome</keyword>
<dbReference type="Proteomes" id="UP001229836">
    <property type="component" value="Chromosome"/>
</dbReference>
<dbReference type="EMBL" id="CP125669">
    <property type="protein sequence ID" value="WHP06658.1"/>
    <property type="molecule type" value="Genomic_DNA"/>
</dbReference>
<organism evidence="1 2">
    <name type="scientific">Acinetobacter corruptisaponis</name>
    <dbReference type="NCBI Taxonomy" id="3045147"/>
    <lineage>
        <taxon>Bacteria</taxon>
        <taxon>Pseudomonadati</taxon>
        <taxon>Pseudomonadota</taxon>
        <taxon>Gammaproteobacteria</taxon>
        <taxon>Moraxellales</taxon>
        <taxon>Moraxellaceae</taxon>
        <taxon>Acinetobacter</taxon>
    </lineage>
</organism>
<evidence type="ECO:0000313" key="2">
    <source>
        <dbReference type="Proteomes" id="UP001229836"/>
    </source>
</evidence>
<dbReference type="RefSeq" id="WP_283268232.1">
    <property type="nucleotide sequence ID" value="NZ_CP125669.1"/>
</dbReference>
<evidence type="ECO:0000313" key="1">
    <source>
        <dbReference type="EMBL" id="WHP06658.1"/>
    </source>
</evidence>
<accession>A0ABY8S4M7</accession>
<name>A0ABY8S4M7_9GAMM</name>